<dbReference type="InterPro" id="IPR000073">
    <property type="entry name" value="AB_hydrolase_1"/>
</dbReference>
<proteinExistence type="inferred from homology"/>
<organism evidence="3 4">
    <name type="scientific">Marinomonas hwangdonensis</name>
    <dbReference type="NCBI Taxonomy" id="1053647"/>
    <lineage>
        <taxon>Bacteria</taxon>
        <taxon>Pseudomonadati</taxon>
        <taxon>Pseudomonadota</taxon>
        <taxon>Gammaproteobacteria</taxon>
        <taxon>Oceanospirillales</taxon>
        <taxon>Oceanospirillaceae</taxon>
        <taxon>Marinomonas</taxon>
    </lineage>
</organism>
<comment type="caution">
    <text evidence="3">The sequence shown here is derived from an EMBL/GenBank/DDBJ whole genome shotgun (WGS) entry which is preliminary data.</text>
</comment>
<dbReference type="InterPro" id="IPR029058">
    <property type="entry name" value="AB_hydrolase_fold"/>
</dbReference>
<sequence length="285" mass="31561">MPIDVVTRNNVKISGSGEQTIILAHGFGCNQSVWRFMVPLLEEKYRVIQFDYVGCGNSDFSAYKEARYSGLEGYALDIIEICDALSLTQSIFVGHSVSCTIGWIVAQQRPELFSNMVAICPSPCFLNIDAQYQGGFEKSTLEKLIDLMRKDFIGWGNYLAPLIAKESILHPESQSKSEGTVLNEILTTFCSNDVIYSKPFASATFLSDYRHLLPQVTTPNLVLQSANDVLVATSIGQYTQQNLPNAMLEIIEASGHCLHLSHPMHVVTCLNAFVEEHTAVLTISQ</sequence>
<dbReference type="Pfam" id="PF00561">
    <property type="entry name" value="Abhydrolase_1"/>
    <property type="match status" value="1"/>
</dbReference>
<dbReference type="OrthoDB" id="8680283at2"/>
<dbReference type="Gene3D" id="3.40.50.1820">
    <property type="entry name" value="alpha/beta hydrolase"/>
    <property type="match status" value="1"/>
</dbReference>
<reference evidence="3 4" key="1">
    <citation type="journal article" date="2012" name="Int. J. Syst. Evol. Microbiol.">
        <title>Marinomonas hwangdonensis sp. nov., isolated from seawater.</title>
        <authorList>
            <person name="Jung Y.T."/>
            <person name="Oh T.K."/>
            <person name="Yoon J.H."/>
        </authorList>
    </citation>
    <scope>NUCLEOTIDE SEQUENCE [LARGE SCALE GENOMIC DNA]</scope>
    <source>
        <strain evidence="3 4">HDW-15</strain>
    </source>
</reference>
<evidence type="ECO:0000313" key="3">
    <source>
        <dbReference type="EMBL" id="RNF52127.1"/>
    </source>
</evidence>
<dbReference type="PANTHER" id="PTHR43039">
    <property type="entry name" value="ESTERASE-RELATED"/>
    <property type="match status" value="1"/>
</dbReference>
<dbReference type="Proteomes" id="UP000280507">
    <property type="component" value="Unassembled WGS sequence"/>
</dbReference>
<evidence type="ECO:0000256" key="1">
    <source>
        <dbReference type="ARBA" id="ARBA00008645"/>
    </source>
</evidence>
<comment type="similarity">
    <text evidence="1">Belongs to the AB hydrolase superfamily.</text>
</comment>
<dbReference type="SUPFAM" id="SSF53474">
    <property type="entry name" value="alpha/beta-Hydrolases"/>
    <property type="match status" value="1"/>
</dbReference>
<gene>
    <name evidence="3" type="ORF">EBI00_04270</name>
</gene>
<dbReference type="AlphaFoldDB" id="A0A3M8Q7R7"/>
<name>A0A3M8Q7R7_9GAMM</name>
<dbReference type="EMBL" id="RIZG01000002">
    <property type="protein sequence ID" value="RNF52127.1"/>
    <property type="molecule type" value="Genomic_DNA"/>
</dbReference>
<protein>
    <submittedName>
        <fullName evidence="3">Alpha/beta hydrolase</fullName>
    </submittedName>
</protein>
<keyword evidence="3" id="KW-0378">Hydrolase</keyword>
<evidence type="ECO:0000259" key="2">
    <source>
        <dbReference type="Pfam" id="PF00561"/>
    </source>
</evidence>
<dbReference type="GO" id="GO:0016787">
    <property type="term" value="F:hydrolase activity"/>
    <property type="evidence" value="ECO:0007669"/>
    <property type="project" value="UniProtKB-KW"/>
</dbReference>
<evidence type="ECO:0000313" key="4">
    <source>
        <dbReference type="Proteomes" id="UP000280507"/>
    </source>
</evidence>
<accession>A0A3M8Q7R7</accession>
<feature type="domain" description="AB hydrolase-1" evidence="2">
    <location>
        <begin position="20"/>
        <end position="263"/>
    </location>
</feature>
<keyword evidence="4" id="KW-1185">Reference proteome</keyword>
<dbReference type="RefSeq" id="WP_123094676.1">
    <property type="nucleotide sequence ID" value="NZ_RIZG01000002.1"/>
</dbReference>